<dbReference type="SUPFAM" id="SSF52091">
    <property type="entry name" value="SpoIIaa-like"/>
    <property type="match status" value="1"/>
</dbReference>
<dbReference type="Gene3D" id="3.30.750.24">
    <property type="entry name" value="STAS domain"/>
    <property type="match status" value="1"/>
</dbReference>
<dbReference type="AlphaFoldDB" id="A0A918BJB7"/>
<reference evidence="1" key="1">
    <citation type="journal article" date="2014" name="Int. J. Syst. Evol. Microbiol.">
        <title>Complete genome sequence of Corynebacterium casei LMG S-19264T (=DSM 44701T), isolated from a smear-ripened cheese.</title>
        <authorList>
            <consortium name="US DOE Joint Genome Institute (JGI-PGF)"/>
            <person name="Walter F."/>
            <person name="Albersmeier A."/>
            <person name="Kalinowski J."/>
            <person name="Ruckert C."/>
        </authorList>
    </citation>
    <scope>NUCLEOTIDE SEQUENCE</scope>
    <source>
        <strain evidence="1">JCM 4403</strain>
    </source>
</reference>
<organism evidence="1 2">
    <name type="scientific">Streptomyces pilosus</name>
    <dbReference type="NCBI Taxonomy" id="28893"/>
    <lineage>
        <taxon>Bacteria</taxon>
        <taxon>Bacillati</taxon>
        <taxon>Actinomycetota</taxon>
        <taxon>Actinomycetes</taxon>
        <taxon>Kitasatosporales</taxon>
        <taxon>Streptomycetaceae</taxon>
        <taxon>Streptomyces</taxon>
    </lineage>
</organism>
<sequence length="115" mass="12401">MDITTAIDGTRARIHARGEIDSHTLVPLRAAAAALPPQVTDLQWDLTGAPFMDVAGLHLLFNPAMHDPELRVTVTGLGRQPLWLMRTAAETNPDVFNLSRLLPCAPSARTQPAAS</sequence>
<dbReference type="InterPro" id="IPR036513">
    <property type="entry name" value="STAS_dom_sf"/>
</dbReference>
<evidence type="ECO:0008006" key="3">
    <source>
        <dbReference type="Google" id="ProtNLM"/>
    </source>
</evidence>
<proteinExistence type="predicted"/>
<dbReference type="Proteomes" id="UP000656732">
    <property type="component" value="Unassembled WGS sequence"/>
</dbReference>
<comment type="caution">
    <text evidence="1">The sequence shown here is derived from an EMBL/GenBank/DDBJ whole genome shotgun (WGS) entry which is preliminary data.</text>
</comment>
<accession>A0A918BJB7</accession>
<evidence type="ECO:0000313" key="1">
    <source>
        <dbReference type="EMBL" id="GGQ70620.1"/>
    </source>
</evidence>
<reference evidence="1" key="2">
    <citation type="submission" date="2020-09" db="EMBL/GenBank/DDBJ databases">
        <authorList>
            <person name="Sun Q."/>
            <person name="Ohkuma M."/>
        </authorList>
    </citation>
    <scope>NUCLEOTIDE SEQUENCE</scope>
    <source>
        <strain evidence="1">JCM 4403</strain>
    </source>
</reference>
<dbReference type="RefSeq" id="WP_189556883.1">
    <property type="nucleotide sequence ID" value="NZ_BMTE01000024.1"/>
</dbReference>
<evidence type="ECO:0000313" key="2">
    <source>
        <dbReference type="Proteomes" id="UP000656732"/>
    </source>
</evidence>
<gene>
    <name evidence="1" type="ORF">GCM10010280_16480</name>
</gene>
<dbReference type="EMBL" id="BMTU01000002">
    <property type="protein sequence ID" value="GGQ70620.1"/>
    <property type="molecule type" value="Genomic_DNA"/>
</dbReference>
<keyword evidence="2" id="KW-1185">Reference proteome</keyword>
<name>A0A918BJB7_9ACTN</name>
<protein>
    <recommendedName>
        <fullName evidence="3">STAS domain-containing protein</fullName>
    </recommendedName>
</protein>